<feature type="compositionally biased region" description="Basic and acidic residues" evidence="1">
    <location>
        <begin position="229"/>
        <end position="244"/>
    </location>
</feature>
<feature type="compositionally biased region" description="Basic residues" evidence="1">
    <location>
        <begin position="300"/>
        <end position="315"/>
    </location>
</feature>
<dbReference type="GO" id="GO:0006298">
    <property type="term" value="P:mismatch repair"/>
    <property type="evidence" value="ECO:0007669"/>
    <property type="project" value="TreeGrafter"/>
</dbReference>
<dbReference type="OrthoDB" id="300780at2759"/>
<protein>
    <submittedName>
        <fullName evidence="3">Putative DNA repair protein xp-C / rad4</fullName>
    </submittedName>
</protein>
<dbReference type="STRING" id="6689.A0A3R7LWG0"/>
<dbReference type="InterPro" id="IPR018325">
    <property type="entry name" value="Rad4/PNGase_transGLS-fold"/>
</dbReference>
<sequence length="418" mass="48120">MSDWEEVGERDEVAEMEELLSGSQPGATSGGNVQIELDAPNVLWGIKKRKRRTEEEMIEDYLRKSVNRSIKEVYEHMHKTHLLCLFAHGRYVNQTLNSETLLGAALSIITDKNAYPPKRLDMNYLEKFVRWFSKKMVYKPSKLEEDYWDTPLEMMLAKRFESKIAICNRELVYMFVVVCRCLGMNIRLVLSLQPMSWKPSADALIRPSKKGEVSNAFEEPSTSQTLVPDIKESEEKVNKKEKQPNKKMLSSDTDEEPINKKKNKKSTEPKGQVLSKPQKRKSKTCADDDDSDFDPEEKKIKKGPKASTSHRRKSGEKRSSDGDSDEKDKKKKKTGKEDKDGKKRKSEGLLEWAEVYVEEEEKWICVDIARGKIHCVAEVQVRMPSSSAYITAYNANLTVKDVTRRYVSNWLYSEKKVG</sequence>
<feature type="domain" description="Rad4/PNGase transglutaminase-like fold" evidence="2">
    <location>
        <begin position="318"/>
        <end position="413"/>
    </location>
</feature>
<gene>
    <name evidence="3" type="ORF">C7M84_015620</name>
</gene>
<dbReference type="InterPro" id="IPR036985">
    <property type="entry name" value="Transglutaminase-like_sf"/>
</dbReference>
<reference evidence="3 4" key="2">
    <citation type="submission" date="2019-01" db="EMBL/GenBank/DDBJ databases">
        <title>The decoding of complex shrimp genome reveals the adaptation for benthos swimmer, frequently molting mechanism and breeding impact on genome.</title>
        <authorList>
            <person name="Sun Y."/>
            <person name="Gao Y."/>
            <person name="Yu Y."/>
        </authorList>
    </citation>
    <scope>NUCLEOTIDE SEQUENCE [LARGE SCALE GENOMIC DNA]</scope>
    <source>
        <tissue evidence="3">Muscle</tissue>
    </source>
</reference>
<reference evidence="3 4" key="1">
    <citation type="submission" date="2018-04" db="EMBL/GenBank/DDBJ databases">
        <authorList>
            <person name="Zhang X."/>
            <person name="Yuan J."/>
            <person name="Li F."/>
            <person name="Xiang J."/>
        </authorList>
    </citation>
    <scope>NUCLEOTIDE SEQUENCE [LARGE SCALE GENOMIC DNA]</scope>
    <source>
        <tissue evidence="3">Muscle</tissue>
    </source>
</reference>
<dbReference type="GO" id="GO:0003697">
    <property type="term" value="F:single-stranded DNA binding"/>
    <property type="evidence" value="ECO:0007669"/>
    <property type="project" value="TreeGrafter"/>
</dbReference>
<dbReference type="Gene3D" id="3.90.260.10">
    <property type="entry name" value="Transglutaminase-like"/>
    <property type="match status" value="1"/>
</dbReference>
<comment type="caution">
    <text evidence="3">The sequence shown here is derived from an EMBL/GenBank/DDBJ whole genome shotgun (WGS) entry which is preliminary data.</text>
</comment>
<dbReference type="GO" id="GO:0005737">
    <property type="term" value="C:cytoplasm"/>
    <property type="evidence" value="ECO:0007669"/>
    <property type="project" value="TreeGrafter"/>
</dbReference>
<dbReference type="GO" id="GO:0071942">
    <property type="term" value="C:XPC complex"/>
    <property type="evidence" value="ECO:0007669"/>
    <property type="project" value="TreeGrafter"/>
</dbReference>
<dbReference type="Pfam" id="PF03835">
    <property type="entry name" value="Rad4"/>
    <property type="match status" value="1"/>
</dbReference>
<dbReference type="AlphaFoldDB" id="A0A3R7LWG0"/>
<organism evidence="3 4">
    <name type="scientific">Penaeus vannamei</name>
    <name type="common">Whiteleg shrimp</name>
    <name type="synonym">Litopenaeus vannamei</name>
    <dbReference type="NCBI Taxonomy" id="6689"/>
    <lineage>
        <taxon>Eukaryota</taxon>
        <taxon>Metazoa</taxon>
        <taxon>Ecdysozoa</taxon>
        <taxon>Arthropoda</taxon>
        <taxon>Crustacea</taxon>
        <taxon>Multicrustacea</taxon>
        <taxon>Malacostraca</taxon>
        <taxon>Eumalacostraca</taxon>
        <taxon>Eucarida</taxon>
        <taxon>Decapoda</taxon>
        <taxon>Dendrobranchiata</taxon>
        <taxon>Penaeoidea</taxon>
        <taxon>Penaeidae</taxon>
        <taxon>Penaeus</taxon>
    </lineage>
</organism>
<dbReference type="GO" id="GO:0006289">
    <property type="term" value="P:nucleotide-excision repair"/>
    <property type="evidence" value="ECO:0007669"/>
    <property type="project" value="InterPro"/>
</dbReference>
<proteinExistence type="predicted"/>
<name>A0A3R7LWG0_PENVA</name>
<dbReference type="EMBL" id="QCYY01002950">
    <property type="protein sequence ID" value="ROT66353.1"/>
    <property type="molecule type" value="Genomic_DNA"/>
</dbReference>
<dbReference type="GO" id="GO:0000111">
    <property type="term" value="C:nucleotide-excision repair factor 2 complex"/>
    <property type="evidence" value="ECO:0007669"/>
    <property type="project" value="TreeGrafter"/>
</dbReference>
<dbReference type="GO" id="GO:0003684">
    <property type="term" value="F:damaged DNA binding"/>
    <property type="evidence" value="ECO:0007669"/>
    <property type="project" value="InterPro"/>
</dbReference>
<dbReference type="InterPro" id="IPR038765">
    <property type="entry name" value="Papain-like_cys_pep_sf"/>
</dbReference>
<dbReference type="Proteomes" id="UP000283509">
    <property type="component" value="Unassembled WGS sequence"/>
</dbReference>
<feature type="region of interest" description="Disordered" evidence="1">
    <location>
        <begin position="211"/>
        <end position="345"/>
    </location>
</feature>
<evidence type="ECO:0000313" key="4">
    <source>
        <dbReference type="Proteomes" id="UP000283509"/>
    </source>
</evidence>
<evidence type="ECO:0000256" key="1">
    <source>
        <dbReference type="SAM" id="MobiDB-lite"/>
    </source>
</evidence>
<keyword evidence="4" id="KW-1185">Reference proteome</keyword>
<dbReference type="SUPFAM" id="SSF54001">
    <property type="entry name" value="Cysteine proteinases"/>
    <property type="match status" value="1"/>
</dbReference>
<accession>A0A3R7LWG0</accession>
<dbReference type="InterPro" id="IPR004583">
    <property type="entry name" value="DNA_repair_Rad4"/>
</dbReference>
<dbReference type="PANTHER" id="PTHR12135:SF0">
    <property type="entry name" value="DNA REPAIR PROTEIN COMPLEMENTING XP-C CELLS"/>
    <property type="match status" value="1"/>
</dbReference>
<evidence type="ECO:0000313" key="3">
    <source>
        <dbReference type="EMBL" id="ROT66353.1"/>
    </source>
</evidence>
<evidence type="ECO:0000259" key="2">
    <source>
        <dbReference type="Pfam" id="PF03835"/>
    </source>
</evidence>
<dbReference type="PANTHER" id="PTHR12135">
    <property type="entry name" value="DNA REPAIR PROTEIN XP-C / RAD4"/>
    <property type="match status" value="1"/>
</dbReference>